<evidence type="ECO:0000256" key="6">
    <source>
        <dbReference type="ARBA" id="ARBA00023136"/>
    </source>
</evidence>
<dbReference type="InterPro" id="IPR003856">
    <property type="entry name" value="LPS_length_determ_N"/>
</dbReference>
<keyword evidence="11" id="KW-1185">Reference proteome</keyword>
<evidence type="ECO:0000259" key="9">
    <source>
        <dbReference type="Pfam" id="PF13807"/>
    </source>
</evidence>
<reference evidence="11" key="1">
    <citation type="journal article" date="2019" name="Int. J. Syst. Evol. Microbiol.">
        <title>The Global Catalogue of Microorganisms (GCM) 10K type strain sequencing project: providing services to taxonomists for standard genome sequencing and annotation.</title>
        <authorList>
            <consortium name="The Broad Institute Genomics Platform"/>
            <consortium name="The Broad Institute Genome Sequencing Center for Infectious Disease"/>
            <person name="Wu L."/>
            <person name="Ma J."/>
        </authorList>
    </citation>
    <scope>NUCLEOTIDE SEQUENCE [LARGE SCALE GENOMIC DNA]</scope>
    <source>
        <strain evidence="11">CGMCC 1.16306</strain>
    </source>
</reference>
<evidence type="ECO:0000256" key="3">
    <source>
        <dbReference type="ARBA" id="ARBA00022475"/>
    </source>
</evidence>
<keyword evidence="6 7" id="KW-0472">Membrane</keyword>
<evidence type="ECO:0000313" key="10">
    <source>
        <dbReference type="EMBL" id="MFC4620468.1"/>
    </source>
</evidence>
<dbReference type="PANTHER" id="PTHR32309:SF13">
    <property type="entry name" value="FERRIC ENTEROBACTIN TRANSPORT PROTEIN FEPE"/>
    <property type="match status" value="1"/>
</dbReference>
<evidence type="ECO:0000256" key="2">
    <source>
        <dbReference type="ARBA" id="ARBA00006683"/>
    </source>
</evidence>
<comment type="caution">
    <text evidence="10">The sequence shown here is derived from an EMBL/GenBank/DDBJ whole genome shotgun (WGS) entry which is preliminary data.</text>
</comment>
<dbReference type="InterPro" id="IPR050445">
    <property type="entry name" value="Bact_polysacc_biosynth/exp"/>
</dbReference>
<comment type="subcellular location">
    <subcellularLocation>
        <location evidence="1">Cell membrane</location>
        <topology evidence="1">Multi-pass membrane protein</topology>
    </subcellularLocation>
</comment>
<keyword evidence="5 7" id="KW-1133">Transmembrane helix</keyword>
<feature type="transmembrane region" description="Helical" evidence="7">
    <location>
        <begin position="21"/>
        <end position="40"/>
    </location>
</feature>
<feature type="transmembrane region" description="Helical" evidence="7">
    <location>
        <begin position="174"/>
        <end position="195"/>
    </location>
</feature>
<dbReference type="EMBL" id="JBHSFW010000023">
    <property type="protein sequence ID" value="MFC4620468.1"/>
    <property type="molecule type" value="Genomic_DNA"/>
</dbReference>
<protein>
    <submittedName>
        <fullName evidence="10">YveK family protein</fullName>
    </submittedName>
</protein>
<proteinExistence type="inferred from homology"/>
<gene>
    <name evidence="10" type="ORF">ACFO4N_17350</name>
</gene>
<evidence type="ECO:0000256" key="4">
    <source>
        <dbReference type="ARBA" id="ARBA00022692"/>
    </source>
</evidence>
<name>A0ABV9GQC4_9BACL</name>
<dbReference type="PANTHER" id="PTHR32309">
    <property type="entry name" value="TYROSINE-PROTEIN KINASE"/>
    <property type="match status" value="1"/>
</dbReference>
<feature type="domain" description="Polysaccharide chain length determinant N-terminal" evidence="8">
    <location>
        <begin position="3"/>
        <end position="94"/>
    </location>
</feature>
<dbReference type="InterPro" id="IPR032807">
    <property type="entry name" value="GNVR"/>
</dbReference>
<keyword evidence="3" id="KW-1003">Cell membrane</keyword>
<accession>A0ABV9GQC4</accession>
<dbReference type="Pfam" id="PF13807">
    <property type="entry name" value="GNVR"/>
    <property type="match status" value="1"/>
</dbReference>
<evidence type="ECO:0000313" key="11">
    <source>
        <dbReference type="Proteomes" id="UP001596022"/>
    </source>
</evidence>
<dbReference type="RefSeq" id="WP_376847580.1">
    <property type="nucleotide sequence ID" value="NZ_JBHSFW010000023.1"/>
</dbReference>
<evidence type="ECO:0000256" key="5">
    <source>
        <dbReference type="ARBA" id="ARBA00022989"/>
    </source>
</evidence>
<keyword evidence="4 7" id="KW-0812">Transmembrane</keyword>
<dbReference type="Pfam" id="PF02706">
    <property type="entry name" value="Wzz"/>
    <property type="match status" value="1"/>
</dbReference>
<organism evidence="10 11">
    <name type="scientific">Camelliibacillus cellulosilyticus</name>
    <dbReference type="NCBI Taxonomy" id="2174486"/>
    <lineage>
        <taxon>Bacteria</taxon>
        <taxon>Bacillati</taxon>
        <taxon>Bacillota</taxon>
        <taxon>Bacilli</taxon>
        <taxon>Bacillales</taxon>
        <taxon>Sporolactobacillaceae</taxon>
        <taxon>Camelliibacillus</taxon>
    </lineage>
</organism>
<feature type="domain" description="Tyrosine-protein kinase G-rich" evidence="9">
    <location>
        <begin position="149"/>
        <end position="194"/>
    </location>
</feature>
<evidence type="ECO:0000259" key="8">
    <source>
        <dbReference type="Pfam" id="PF02706"/>
    </source>
</evidence>
<comment type="similarity">
    <text evidence="2">Belongs to the CpsC/CapA family.</text>
</comment>
<dbReference type="Proteomes" id="UP001596022">
    <property type="component" value="Unassembled WGS sequence"/>
</dbReference>
<evidence type="ECO:0000256" key="7">
    <source>
        <dbReference type="SAM" id="Phobius"/>
    </source>
</evidence>
<sequence>MEETISLKDIFRTLRKRVTMIVLITLAAVAISAVATYFIMTPKYEASTQILVNQSSKSQTPYDVNAVRTNVEYINTYSVIIKSPTILKSVIDKLGLNMTTDQLKESLTVNSAQDSQVFTVSVQNTNPAQAVKIANGIATVFKNTIPTIMKVDNVSILSKAQLPDNPSPVSPKPMLNMAIAFVVGLMIAIGLAFLLEYLDNTIKTEEDIETVLELPVLGAVMEADLDKVRVVRRSRAEGPVRGEHLEA</sequence>
<evidence type="ECO:0000256" key="1">
    <source>
        <dbReference type="ARBA" id="ARBA00004651"/>
    </source>
</evidence>